<keyword evidence="2 3" id="KW-0238">DNA-binding</keyword>
<keyword evidence="2 3" id="KW-0371">Homeobox</keyword>
<protein>
    <submittedName>
        <fullName evidence="6">Homeobox-DDT domain protein RLT1 isoform A</fullName>
    </submittedName>
</protein>
<keyword evidence="7" id="KW-1185">Reference proteome</keyword>
<dbReference type="SMART" id="SM00389">
    <property type="entry name" value="HOX"/>
    <property type="match status" value="1"/>
</dbReference>
<feature type="region of interest" description="Disordered" evidence="4">
    <location>
        <begin position="144"/>
        <end position="178"/>
    </location>
</feature>
<feature type="region of interest" description="Disordered" evidence="4">
    <location>
        <begin position="414"/>
        <end position="438"/>
    </location>
</feature>
<dbReference type="Proteomes" id="UP000289340">
    <property type="component" value="Chromosome 2"/>
</dbReference>
<feature type="domain" description="Homeobox" evidence="5">
    <location>
        <begin position="16"/>
        <end position="76"/>
    </location>
</feature>
<keyword evidence="2 3" id="KW-0539">Nucleus</keyword>
<reference evidence="6 7" key="1">
    <citation type="submission" date="2018-09" db="EMBL/GenBank/DDBJ databases">
        <title>A high-quality reference genome of wild soybean provides a powerful tool to mine soybean genomes.</title>
        <authorList>
            <person name="Xie M."/>
            <person name="Chung C.Y.L."/>
            <person name="Li M.-W."/>
            <person name="Wong F.-L."/>
            <person name="Chan T.-F."/>
            <person name="Lam H.-M."/>
        </authorList>
    </citation>
    <scope>NUCLEOTIDE SEQUENCE [LARGE SCALE GENOMIC DNA]</scope>
    <source>
        <strain evidence="7">cv. W05</strain>
        <tissue evidence="6">Hypocotyl of etiolated seedlings</tissue>
    </source>
</reference>
<feature type="region of interest" description="Disordered" evidence="4">
    <location>
        <begin position="1"/>
        <end position="30"/>
    </location>
</feature>
<dbReference type="PROSITE" id="PS50071">
    <property type="entry name" value="HOMEOBOX_2"/>
    <property type="match status" value="1"/>
</dbReference>
<dbReference type="SUPFAM" id="SSF46689">
    <property type="entry name" value="Homeodomain-like"/>
    <property type="match status" value="1"/>
</dbReference>
<dbReference type="PANTHER" id="PTHR47713">
    <property type="entry name" value="HOMEODOMAIN-LIKE SUPERFAMILY PROTEIN"/>
    <property type="match status" value="1"/>
</dbReference>
<evidence type="ECO:0000256" key="2">
    <source>
        <dbReference type="PROSITE-ProRule" id="PRU00108"/>
    </source>
</evidence>
<evidence type="ECO:0000259" key="5">
    <source>
        <dbReference type="PROSITE" id="PS50071"/>
    </source>
</evidence>
<sequence>MEESSELQSEENKVSNEKNKKRKLKTPAQLKALEDFYNEHKYPTEEMKLVLAEELGLTEKQISGWFCHRRLKDKRLMKDEAVANGRQDRSSGVIQDRGSGLGQDSCGSSKHADHRYLDPKEVESHGLYNHELSVADMTHRRRNHYPENVSGVDDTSSESSSFLQERFSQGQDPYDMEPSRHLTPNGALPPLNPKGAVKMGHKPSGYLKVKGEIEHAAITAVRKQLGRHYLEDGPLLGIEFDPLPPGAFECQTADTANEPYSVANPLLSNSPEIFAAKRQPSLSSRYDSYYTKFRSQDSHMEGADFGSLHESDFQDKQDKKACQNIKQRQSLYGYTNNFPGRNTFPDLYEDSTGEASAYNSNKSHRMSTKHGVEGMRSDSASNHSDHYEEKLTVKQKTLMLHGYDNINPKNIQRSEHVKSKPSSSIHNSRVPMDTEERGLSARMAKEEMFKGNRKAKNTYCDVEGAGMLSNEIMVAKRAKVDMLQQYNVKKSPVAEMELKKIQRSVAEMPSSFSEDETADTSSSLDY</sequence>
<evidence type="ECO:0000256" key="4">
    <source>
        <dbReference type="SAM" id="MobiDB-lite"/>
    </source>
</evidence>
<dbReference type="Pfam" id="PF00046">
    <property type="entry name" value="Homeodomain"/>
    <property type="match status" value="1"/>
</dbReference>
<evidence type="ECO:0000256" key="1">
    <source>
        <dbReference type="ARBA" id="ARBA00004123"/>
    </source>
</evidence>
<feature type="region of interest" description="Disordered" evidence="4">
    <location>
        <begin position="82"/>
        <end position="113"/>
    </location>
</feature>
<comment type="caution">
    <text evidence="6">The sequence shown here is derived from an EMBL/GenBank/DDBJ whole genome shotgun (WGS) entry which is preliminary data.</text>
</comment>
<dbReference type="SMR" id="A0A445LVA4"/>
<dbReference type="Gramene" id="XM_028363836.1">
    <property type="protein sequence ID" value="XP_028219637.1"/>
    <property type="gene ID" value="LOC114401325"/>
</dbReference>
<evidence type="ECO:0000313" key="6">
    <source>
        <dbReference type="EMBL" id="RZC27107.1"/>
    </source>
</evidence>
<comment type="subcellular location">
    <subcellularLocation>
        <location evidence="1 2 3">Nucleus</location>
    </subcellularLocation>
</comment>
<name>A0A445LVA4_GLYSO</name>
<proteinExistence type="predicted"/>
<dbReference type="GO" id="GO:0003677">
    <property type="term" value="F:DNA binding"/>
    <property type="evidence" value="ECO:0007669"/>
    <property type="project" value="UniProtKB-UniRule"/>
</dbReference>
<organism evidence="6 7">
    <name type="scientific">Glycine soja</name>
    <name type="common">Wild soybean</name>
    <dbReference type="NCBI Taxonomy" id="3848"/>
    <lineage>
        <taxon>Eukaryota</taxon>
        <taxon>Viridiplantae</taxon>
        <taxon>Streptophyta</taxon>
        <taxon>Embryophyta</taxon>
        <taxon>Tracheophyta</taxon>
        <taxon>Spermatophyta</taxon>
        <taxon>Magnoliopsida</taxon>
        <taxon>eudicotyledons</taxon>
        <taxon>Gunneridae</taxon>
        <taxon>Pentapetalae</taxon>
        <taxon>rosids</taxon>
        <taxon>fabids</taxon>
        <taxon>Fabales</taxon>
        <taxon>Fabaceae</taxon>
        <taxon>Papilionoideae</taxon>
        <taxon>50 kb inversion clade</taxon>
        <taxon>NPAAA clade</taxon>
        <taxon>indigoferoid/millettioid clade</taxon>
        <taxon>Phaseoleae</taxon>
        <taxon>Glycine</taxon>
        <taxon>Glycine subgen. Soja</taxon>
    </lineage>
</organism>
<dbReference type="AlphaFoldDB" id="A0A445LVA4"/>
<dbReference type="EMBL" id="QZWG01000002">
    <property type="protein sequence ID" value="RZC27107.1"/>
    <property type="molecule type" value="Genomic_DNA"/>
</dbReference>
<dbReference type="PANTHER" id="PTHR47713:SF2">
    <property type="entry name" value="HOMEODOMAIN-LIKE SUPERFAMILY PROTEIN"/>
    <property type="match status" value="1"/>
</dbReference>
<feature type="compositionally biased region" description="Low complexity" evidence="4">
    <location>
        <begin position="157"/>
        <end position="169"/>
    </location>
</feature>
<feature type="DNA-binding region" description="Homeobox" evidence="2">
    <location>
        <begin position="18"/>
        <end position="77"/>
    </location>
</feature>
<evidence type="ECO:0000313" key="7">
    <source>
        <dbReference type="Proteomes" id="UP000289340"/>
    </source>
</evidence>
<evidence type="ECO:0000256" key="3">
    <source>
        <dbReference type="RuleBase" id="RU000682"/>
    </source>
</evidence>
<gene>
    <name evidence="6" type="ORF">D0Y65_005315</name>
</gene>
<dbReference type="GO" id="GO:0005634">
    <property type="term" value="C:nucleus"/>
    <property type="evidence" value="ECO:0007669"/>
    <property type="project" value="UniProtKB-SubCell"/>
</dbReference>
<feature type="region of interest" description="Disordered" evidence="4">
    <location>
        <begin position="343"/>
        <end position="384"/>
    </location>
</feature>
<feature type="region of interest" description="Disordered" evidence="4">
    <location>
        <begin position="504"/>
        <end position="526"/>
    </location>
</feature>
<dbReference type="InterPro" id="IPR001356">
    <property type="entry name" value="HD"/>
</dbReference>
<dbReference type="Gene3D" id="1.10.10.60">
    <property type="entry name" value="Homeodomain-like"/>
    <property type="match status" value="1"/>
</dbReference>
<dbReference type="InterPro" id="IPR009057">
    <property type="entry name" value="Homeodomain-like_sf"/>
</dbReference>
<accession>A0A445LVA4</accession>
<dbReference type="CDD" id="cd00086">
    <property type="entry name" value="homeodomain"/>
    <property type="match status" value="1"/>
</dbReference>